<dbReference type="SUPFAM" id="SSF47473">
    <property type="entry name" value="EF-hand"/>
    <property type="match status" value="1"/>
</dbReference>
<evidence type="ECO:0000256" key="2">
    <source>
        <dbReference type="ARBA" id="ARBA00022737"/>
    </source>
</evidence>
<feature type="signal peptide" evidence="4">
    <location>
        <begin position="1"/>
        <end position="21"/>
    </location>
</feature>
<dbReference type="Pfam" id="PF00036">
    <property type="entry name" value="EF-hand_1"/>
    <property type="match status" value="1"/>
</dbReference>
<dbReference type="Pfam" id="PF13202">
    <property type="entry name" value="EF-hand_5"/>
    <property type="match status" value="1"/>
</dbReference>
<dbReference type="OrthoDB" id="5470953at2"/>
<proteinExistence type="predicted"/>
<dbReference type="PROSITE" id="PS00018">
    <property type="entry name" value="EF_HAND_1"/>
    <property type="match status" value="2"/>
</dbReference>
<dbReference type="EMBL" id="FXZK01000005">
    <property type="protein sequence ID" value="SMY08756.1"/>
    <property type="molecule type" value="Genomic_DNA"/>
</dbReference>
<keyword evidence="7" id="KW-1185">Reference proteome</keyword>
<dbReference type="AlphaFoldDB" id="A0A238LIH2"/>
<dbReference type="SMART" id="SM00054">
    <property type="entry name" value="EFh"/>
    <property type="match status" value="2"/>
</dbReference>
<evidence type="ECO:0000256" key="3">
    <source>
        <dbReference type="SAM" id="MobiDB-lite"/>
    </source>
</evidence>
<evidence type="ECO:0000259" key="5">
    <source>
        <dbReference type="PROSITE" id="PS50222"/>
    </source>
</evidence>
<dbReference type="Gene3D" id="1.10.238.10">
    <property type="entry name" value="EF-hand"/>
    <property type="match status" value="2"/>
</dbReference>
<feature type="region of interest" description="Disordered" evidence="3">
    <location>
        <begin position="146"/>
        <end position="181"/>
    </location>
</feature>
<evidence type="ECO:0000313" key="7">
    <source>
        <dbReference type="Proteomes" id="UP000201613"/>
    </source>
</evidence>
<dbReference type="InterPro" id="IPR018247">
    <property type="entry name" value="EF_Hand_1_Ca_BS"/>
</dbReference>
<evidence type="ECO:0000256" key="1">
    <source>
        <dbReference type="ARBA" id="ARBA00022723"/>
    </source>
</evidence>
<dbReference type="InterPro" id="IPR011992">
    <property type="entry name" value="EF-hand-dom_pair"/>
</dbReference>
<dbReference type="RefSeq" id="WP_093992916.1">
    <property type="nucleotide sequence ID" value="NZ_FXZK01000005.1"/>
</dbReference>
<feature type="chain" id="PRO_5013076720" evidence="4">
    <location>
        <begin position="22"/>
        <end position="181"/>
    </location>
</feature>
<gene>
    <name evidence="6" type="ORF">LOM8899_02912</name>
</gene>
<evidence type="ECO:0000313" key="6">
    <source>
        <dbReference type="EMBL" id="SMY08756.1"/>
    </source>
</evidence>
<dbReference type="PANTHER" id="PTHR10891">
    <property type="entry name" value="EF-HAND CALCIUM-BINDING DOMAIN CONTAINING PROTEIN"/>
    <property type="match status" value="1"/>
</dbReference>
<dbReference type="CDD" id="cd00051">
    <property type="entry name" value="EFh"/>
    <property type="match status" value="1"/>
</dbReference>
<protein>
    <submittedName>
        <fullName evidence="6">EF hand</fullName>
    </submittedName>
</protein>
<keyword evidence="4" id="KW-0732">Signal</keyword>
<dbReference type="InterPro" id="IPR039647">
    <property type="entry name" value="EF_hand_pair_protein_CML-like"/>
</dbReference>
<dbReference type="InterPro" id="IPR002048">
    <property type="entry name" value="EF_hand_dom"/>
</dbReference>
<dbReference type="Proteomes" id="UP000201613">
    <property type="component" value="Unassembled WGS sequence"/>
</dbReference>
<accession>A0A238LIH2</accession>
<sequence>MKTTLLMSAIVAGLFVTAVDAQERGVGGPNGPDLEFSTLDSNADGMLTPEDLVALQAERFAAADTDGDGALSEAELIARATADATERMLERATERASRMIDRLDANDDGLLQADEMNAGPEQGMERMFARFDTDEDGAISEEEFAAALEKMADRRGDRDGRRDGEGRRHHGGGDHGPRNRG</sequence>
<feature type="domain" description="EF-hand" evidence="5">
    <location>
        <begin position="119"/>
        <end position="154"/>
    </location>
</feature>
<reference evidence="6 7" key="1">
    <citation type="submission" date="2017-05" db="EMBL/GenBank/DDBJ databases">
        <authorList>
            <person name="Song R."/>
            <person name="Chenine A.L."/>
            <person name="Ruprecht R.M."/>
        </authorList>
    </citation>
    <scope>NUCLEOTIDE SEQUENCE [LARGE SCALE GENOMIC DNA]</scope>
    <source>
        <strain evidence="6 7">CECT 8899</strain>
    </source>
</reference>
<name>A0A238LIH2_9RHOB</name>
<organism evidence="6 7">
    <name type="scientific">Flavimaricola marinus</name>
    <dbReference type="NCBI Taxonomy" id="1819565"/>
    <lineage>
        <taxon>Bacteria</taxon>
        <taxon>Pseudomonadati</taxon>
        <taxon>Pseudomonadota</taxon>
        <taxon>Alphaproteobacteria</taxon>
        <taxon>Rhodobacterales</taxon>
        <taxon>Paracoccaceae</taxon>
        <taxon>Flavimaricola</taxon>
    </lineage>
</organism>
<keyword evidence="1" id="KW-0479">Metal-binding</keyword>
<dbReference type="GO" id="GO:0005509">
    <property type="term" value="F:calcium ion binding"/>
    <property type="evidence" value="ECO:0007669"/>
    <property type="project" value="InterPro"/>
</dbReference>
<evidence type="ECO:0000256" key="4">
    <source>
        <dbReference type="SAM" id="SignalP"/>
    </source>
</evidence>
<keyword evidence="2" id="KW-0677">Repeat</keyword>
<dbReference type="PROSITE" id="PS50222">
    <property type="entry name" value="EF_HAND_2"/>
    <property type="match status" value="1"/>
</dbReference>
<feature type="compositionally biased region" description="Basic and acidic residues" evidence="3">
    <location>
        <begin position="150"/>
        <end position="181"/>
    </location>
</feature>